<dbReference type="GO" id="GO:0006357">
    <property type="term" value="P:regulation of transcription by RNA polymerase II"/>
    <property type="evidence" value="ECO:0007669"/>
    <property type="project" value="TreeGrafter"/>
</dbReference>
<dbReference type="Proteomes" id="UP000663879">
    <property type="component" value="Unassembled WGS sequence"/>
</dbReference>
<dbReference type="GO" id="GO:0140672">
    <property type="term" value="C:ATAC complex"/>
    <property type="evidence" value="ECO:0007669"/>
    <property type="project" value="UniProtKB-ARBA"/>
</dbReference>
<dbReference type="InterPro" id="IPR009057">
    <property type="entry name" value="Homeodomain-like_sf"/>
</dbReference>
<accession>A0A813RTH5</accession>
<evidence type="ECO:0000256" key="2">
    <source>
        <dbReference type="ARBA" id="ARBA00022771"/>
    </source>
</evidence>
<dbReference type="PROSITE" id="PS50934">
    <property type="entry name" value="SWIRM"/>
    <property type="match status" value="1"/>
</dbReference>
<dbReference type="EMBL" id="CAJNOC010000634">
    <property type="protein sequence ID" value="CAF0785393.1"/>
    <property type="molecule type" value="Genomic_DNA"/>
</dbReference>
<keyword evidence="6" id="KW-1185">Reference proteome</keyword>
<dbReference type="SUPFAM" id="SSF46689">
    <property type="entry name" value="Homeodomain-like"/>
    <property type="match status" value="1"/>
</dbReference>
<sequence length="561" mass="65793">MSNLVNDLCCIFCNIKLDNIFIRCADCVALSHCKLYPYICLSCFSSGIQNEYHRNDHAYSVINTKHFKTFDDWSIYEENEVLTNLENNKLANFKRYSYNDLVYDDNGNQLYPIKSNTDDWVKHLEKWVGLIQGDKLKTHKWKIYEDRIKTTMVNYKNSNQNLSNNLLNNKNVTSSNLLSLIRPSIDSKQYRTMSGYKPARGDFETEYNDKFEFKYLADLGFEINLNKNVSDEEEIDIEGGSMDSECFVEDNQLENELKLSILKSYNDLIRDRYEKKLFLRKFGMLSELSQNDFALSIVKNKPVQYDFCKKNQSSIIGDNFYHLKQIADKNSSLIAPKFQKLFKNFDSYTQLIELLNYQVYLKKKLDDLIEYRSNGIKKFRNLSIYKNLKFKRLNKVTSVHMASLMTSINRYDEHSICNKLTKSQCLEWFKKFVISEKNLQDKKNLNVLTTGRQISDSPSAYPASHLKYKNNPLKIENYPDCDKLDEEEKEFCRVARVQPTIFLRVKAILILENNKMGFCTYSKARKIAGIDVNKTRLIHNLLLKLELIRANAPSDFEKIET</sequence>
<dbReference type="PANTHER" id="PTHR12374">
    <property type="entry name" value="TRANSCRIPTIONAL ADAPTOR 2 ADA2 -RELATED"/>
    <property type="match status" value="1"/>
</dbReference>
<reference evidence="5" key="1">
    <citation type="submission" date="2021-02" db="EMBL/GenBank/DDBJ databases">
        <authorList>
            <person name="Nowell W R."/>
        </authorList>
    </citation>
    <scope>NUCLEOTIDE SEQUENCE</scope>
    <source>
        <strain evidence="5">Ploen Becks lab</strain>
    </source>
</reference>
<proteinExistence type="predicted"/>
<comment type="caution">
    <text evidence="5">The sequence shown here is derived from an EMBL/GenBank/DDBJ whole genome shotgun (WGS) entry which is preliminary data.</text>
</comment>
<dbReference type="AlphaFoldDB" id="A0A813RTH5"/>
<dbReference type="GO" id="GO:0005634">
    <property type="term" value="C:nucleus"/>
    <property type="evidence" value="ECO:0007669"/>
    <property type="project" value="TreeGrafter"/>
</dbReference>
<dbReference type="GO" id="GO:0006338">
    <property type="term" value="P:chromatin remodeling"/>
    <property type="evidence" value="ECO:0007669"/>
    <property type="project" value="TreeGrafter"/>
</dbReference>
<evidence type="ECO:0000256" key="3">
    <source>
        <dbReference type="ARBA" id="ARBA00022833"/>
    </source>
</evidence>
<dbReference type="GO" id="GO:0008270">
    <property type="term" value="F:zinc ion binding"/>
    <property type="evidence" value="ECO:0007669"/>
    <property type="project" value="UniProtKB-KW"/>
</dbReference>
<dbReference type="Pfam" id="PF22941">
    <property type="entry name" value="TADA2A-like_3rd"/>
    <property type="match status" value="1"/>
</dbReference>
<gene>
    <name evidence="5" type="ORF">OXX778_LOCUS5687</name>
</gene>
<evidence type="ECO:0000313" key="6">
    <source>
        <dbReference type="Proteomes" id="UP000663879"/>
    </source>
</evidence>
<feature type="domain" description="SWIRM" evidence="4">
    <location>
        <begin position="464"/>
        <end position="559"/>
    </location>
</feature>
<protein>
    <recommendedName>
        <fullName evidence="4">SWIRM domain-containing protein</fullName>
    </recommendedName>
</protein>
<dbReference type="OrthoDB" id="2186918at2759"/>
<dbReference type="InterPro" id="IPR007526">
    <property type="entry name" value="SWIRM"/>
</dbReference>
<evidence type="ECO:0000259" key="4">
    <source>
        <dbReference type="PROSITE" id="PS50934"/>
    </source>
</evidence>
<dbReference type="InterPro" id="IPR036388">
    <property type="entry name" value="WH-like_DNA-bd_sf"/>
</dbReference>
<dbReference type="Pfam" id="PF25299">
    <property type="entry name" value="ZZ_ADA2"/>
    <property type="match status" value="1"/>
</dbReference>
<dbReference type="GO" id="GO:0003682">
    <property type="term" value="F:chromatin binding"/>
    <property type="evidence" value="ECO:0007669"/>
    <property type="project" value="TreeGrafter"/>
</dbReference>
<keyword evidence="1" id="KW-0479">Metal-binding</keyword>
<dbReference type="GO" id="GO:0003713">
    <property type="term" value="F:transcription coactivator activity"/>
    <property type="evidence" value="ECO:0007669"/>
    <property type="project" value="TreeGrafter"/>
</dbReference>
<organism evidence="5 6">
    <name type="scientific">Brachionus calyciflorus</name>
    <dbReference type="NCBI Taxonomy" id="104777"/>
    <lineage>
        <taxon>Eukaryota</taxon>
        <taxon>Metazoa</taxon>
        <taxon>Spiralia</taxon>
        <taxon>Gnathifera</taxon>
        <taxon>Rotifera</taxon>
        <taxon>Eurotatoria</taxon>
        <taxon>Monogononta</taxon>
        <taxon>Pseudotrocha</taxon>
        <taxon>Ploima</taxon>
        <taxon>Brachionidae</taxon>
        <taxon>Brachionus</taxon>
    </lineage>
</organism>
<dbReference type="PANTHER" id="PTHR12374:SF20">
    <property type="entry name" value="TRANSCRIPTIONAL ADAPTER 2-ALPHA"/>
    <property type="match status" value="1"/>
</dbReference>
<keyword evidence="2" id="KW-0863">Zinc-finger</keyword>
<evidence type="ECO:0000256" key="1">
    <source>
        <dbReference type="ARBA" id="ARBA00022723"/>
    </source>
</evidence>
<dbReference type="FunFam" id="1.10.10.10:FF:000087">
    <property type="entry name" value="Transcriptional adapter 2"/>
    <property type="match status" value="1"/>
</dbReference>
<evidence type="ECO:0000313" key="5">
    <source>
        <dbReference type="EMBL" id="CAF0785393.1"/>
    </source>
</evidence>
<name>A0A813RTH5_9BILA</name>
<dbReference type="InterPro" id="IPR000433">
    <property type="entry name" value="Znf_ZZ"/>
</dbReference>
<keyword evidence="3" id="KW-0862">Zinc</keyword>
<dbReference type="InterPro" id="IPR055141">
    <property type="entry name" value="TADA2A_B-like_dom"/>
</dbReference>
<dbReference type="Gene3D" id="1.10.10.10">
    <property type="entry name" value="Winged helix-like DNA-binding domain superfamily/Winged helix DNA-binding domain"/>
    <property type="match status" value="1"/>
</dbReference>